<dbReference type="PANTHER" id="PTHR21461:SF69">
    <property type="entry name" value="GLYCOSYLTRANSFERASE FAMILY 92 PROTEIN"/>
    <property type="match status" value="1"/>
</dbReference>
<dbReference type="Pfam" id="PF13704">
    <property type="entry name" value="Glyco_tranf_2_4"/>
    <property type="match status" value="1"/>
</dbReference>
<reference evidence="5" key="1">
    <citation type="journal article" date="2020" name="Nature">
        <title>Giant virus diversity and host interactions through global metagenomics.</title>
        <authorList>
            <person name="Schulz F."/>
            <person name="Roux S."/>
            <person name="Paez-Espino D."/>
            <person name="Jungbluth S."/>
            <person name="Walsh D.A."/>
            <person name="Denef V.J."/>
            <person name="McMahon K.D."/>
            <person name="Konstantinidis K.T."/>
            <person name="Eloe-Fadrosh E.A."/>
            <person name="Kyrpides N.C."/>
            <person name="Woyke T."/>
        </authorList>
    </citation>
    <scope>NUCLEOTIDE SEQUENCE</scope>
    <source>
        <strain evidence="5">GVMAG-M-3300023174-141</strain>
    </source>
</reference>
<dbReference type="EMBL" id="MN739587">
    <property type="protein sequence ID" value="QHT14642.1"/>
    <property type="molecule type" value="Genomic_DNA"/>
</dbReference>
<keyword evidence="3" id="KW-0472">Membrane</keyword>
<keyword evidence="2" id="KW-0812">Transmembrane</keyword>
<evidence type="ECO:0000256" key="2">
    <source>
        <dbReference type="ARBA" id="ARBA00022692"/>
    </source>
</evidence>
<proteinExistence type="predicted"/>
<dbReference type="PANTHER" id="PTHR21461">
    <property type="entry name" value="GLYCOSYLTRANSFERASE FAMILY 92 PROTEIN"/>
    <property type="match status" value="1"/>
</dbReference>
<dbReference type="GO" id="GO:0016757">
    <property type="term" value="F:glycosyltransferase activity"/>
    <property type="evidence" value="ECO:0007669"/>
    <property type="project" value="TreeGrafter"/>
</dbReference>
<comment type="subcellular location">
    <subcellularLocation>
        <location evidence="1">Membrane</location>
        <topology evidence="1">Single-pass membrane protein</topology>
    </subcellularLocation>
</comment>
<dbReference type="GO" id="GO:0016020">
    <property type="term" value="C:membrane"/>
    <property type="evidence" value="ECO:0007669"/>
    <property type="project" value="UniProtKB-SubCell"/>
</dbReference>
<sequence length="495" mass="58498">MYNLILCAVFKNESHILSEWIQHYLQRGVDHIYLVNDHSTDEYLPIIERYSDKITLQHNDIISTNIGRQVQIYQKYFRPILPTSKWAMVLDLDEFLYSPTNQSFKDILELYPTLAQIKIDWLHFGSNGHEIQPLSAVAGFTKRSPFSRSNEYYSYKTIFQSALLNEFGIHEHRVKGLTGHLAYDDVKPPSLVINHYNIQSKDFYINIKGTRGDINNWFNHIRLERNTKLFEKFDRNEVEDLRLFHQNRQLVDLSSMVSDKDEVTLVITSCNRPHLLKKTLASFVKKNTFPIHKTFIIDDSGQIGCNDAVIEPYLKDLSITSLYNKTNIGQIESIDRVYSYVRTKWIFHCEEDWEFLKPQFIEKSMKVFQENPDERIYTVWLRPHHSTSAHPIMKDSLNRGYYPMKKDYKYESEGVVYIWGGITFNPGLRKTMDCLLHHPYMTCCEKMKYRGKEYVGEYTVNKKYVESGYYSMILSDPSGHVDHIGWNDHIKREWE</sequence>
<name>A0A6C0DE08_9ZZZZ</name>
<accession>A0A6C0DE08</accession>
<dbReference type="Gene3D" id="3.90.550.10">
    <property type="entry name" value="Spore Coat Polysaccharide Biosynthesis Protein SpsA, Chain A"/>
    <property type="match status" value="1"/>
</dbReference>
<feature type="domain" description="Glycosyltransferase 2-like" evidence="4">
    <location>
        <begin position="265"/>
        <end position="410"/>
    </location>
</feature>
<dbReference type="Pfam" id="PF00535">
    <property type="entry name" value="Glycos_transf_2"/>
    <property type="match status" value="1"/>
</dbReference>
<evidence type="ECO:0000313" key="5">
    <source>
        <dbReference type="EMBL" id="QHT14642.1"/>
    </source>
</evidence>
<dbReference type="InterPro" id="IPR001173">
    <property type="entry name" value="Glyco_trans_2-like"/>
</dbReference>
<dbReference type="GO" id="GO:0005737">
    <property type="term" value="C:cytoplasm"/>
    <property type="evidence" value="ECO:0007669"/>
    <property type="project" value="TreeGrafter"/>
</dbReference>
<keyword evidence="3" id="KW-1133">Transmembrane helix</keyword>
<evidence type="ECO:0000259" key="4">
    <source>
        <dbReference type="Pfam" id="PF00535"/>
    </source>
</evidence>
<dbReference type="InterPro" id="IPR029044">
    <property type="entry name" value="Nucleotide-diphossugar_trans"/>
</dbReference>
<dbReference type="AlphaFoldDB" id="A0A6C0DE08"/>
<dbReference type="SUPFAM" id="SSF53448">
    <property type="entry name" value="Nucleotide-diphospho-sugar transferases"/>
    <property type="match status" value="2"/>
</dbReference>
<protein>
    <recommendedName>
        <fullName evidence="4">Glycosyltransferase 2-like domain-containing protein</fullName>
    </recommendedName>
</protein>
<evidence type="ECO:0000256" key="1">
    <source>
        <dbReference type="ARBA" id="ARBA00004167"/>
    </source>
</evidence>
<organism evidence="5">
    <name type="scientific">viral metagenome</name>
    <dbReference type="NCBI Taxonomy" id="1070528"/>
    <lineage>
        <taxon>unclassified sequences</taxon>
        <taxon>metagenomes</taxon>
        <taxon>organismal metagenomes</taxon>
    </lineage>
</organism>
<evidence type="ECO:0000256" key="3">
    <source>
        <dbReference type="ARBA" id="ARBA00022989"/>
    </source>
</evidence>